<dbReference type="GO" id="GO:0046872">
    <property type="term" value="F:metal ion binding"/>
    <property type="evidence" value="ECO:0007669"/>
    <property type="project" value="UniProtKB-KW"/>
</dbReference>
<gene>
    <name evidence="11" type="primary">dnaX</name>
    <name evidence="13" type="ORF">UT18_C0007G0124</name>
</gene>
<dbReference type="Gene3D" id="1.20.272.10">
    <property type="match status" value="1"/>
</dbReference>
<evidence type="ECO:0000256" key="1">
    <source>
        <dbReference type="ARBA" id="ARBA00006360"/>
    </source>
</evidence>
<dbReference type="InterPro" id="IPR027417">
    <property type="entry name" value="P-loop_NTPase"/>
</dbReference>
<dbReference type="Pfam" id="PF22608">
    <property type="entry name" value="DNAX_ATPase_lid"/>
    <property type="match status" value="1"/>
</dbReference>
<comment type="subunit">
    <text evidence="11">DNA polymerase III contains a core (composed of alpha, epsilon and theta chains) that associates with a tau subunit. This core dimerizes to form the POLIII' complex. PolIII' associates with the gamma complex (composed of gamma, delta, delta', psi and chi chains) and with the beta chain to form the complete DNA polymerase III complex.</text>
</comment>
<dbReference type="SUPFAM" id="SSF48019">
    <property type="entry name" value="post-AAA+ oligomerization domain-like"/>
    <property type="match status" value="1"/>
</dbReference>
<keyword evidence="7" id="KW-0862">Zinc</keyword>
<evidence type="ECO:0000256" key="8">
    <source>
        <dbReference type="ARBA" id="ARBA00022840"/>
    </source>
</evidence>
<evidence type="ECO:0000259" key="12">
    <source>
        <dbReference type="SMART" id="SM00382"/>
    </source>
</evidence>
<evidence type="ECO:0000256" key="5">
    <source>
        <dbReference type="ARBA" id="ARBA00022723"/>
    </source>
</evidence>
<comment type="similarity">
    <text evidence="1 11">Belongs to the DnaX/STICHEL family.</text>
</comment>
<dbReference type="Gene3D" id="1.10.8.60">
    <property type="match status" value="1"/>
</dbReference>
<evidence type="ECO:0000256" key="9">
    <source>
        <dbReference type="ARBA" id="ARBA00022932"/>
    </source>
</evidence>
<dbReference type="FunFam" id="3.40.50.300:FF:000014">
    <property type="entry name" value="DNA polymerase III subunit gamma/tau"/>
    <property type="match status" value="1"/>
</dbReference>
<dbReference type="InterPro" id="IPR048448">
    <property type="entry name" value="DnaX-like_C"/>
</dbReference>
<dbReference type="Proteomes" id="UP000034207">
    <property type="component" value="Unassembled WGS sequence"/>
</dbReference>
<dbReference type="GO" id="GO:0009360">
    <property type="term" value="C:DNA polymerase III complex"/>
    <property type="evidence" value="ECO:0007669"/>
    <property type="project" value="InterPro"/>
</dbReference>
<evidence type="ECO:0000256" key="10">
    <source>
        <dbReference type="ARBA" id="ARBA00049244"/>
    </source>
</evidence>
<proteinExistence type="inferred from homology"/>
<keyword evidence="4 11" id="KW-0235">DNA replication</keyword>
<evidence type="ECO:0000313" key="14">
    <source>
        <dbReference type="Proteomes" id="UP000034207"/>
    </source>
</evidence>
<feature type="domain" description="AAA+ ATPase" evidence="12">
    <location>
        <begin position="36"/>
        <end position="178"/>
    </location>
</feature>
<reference evidence="13 14" key="1">
    <citation type="journal article" date="2015" name="Nature">
        <title>rRNA introns, odd ribosomes, and small enigmatic genomes across a large radiation of phyla.</title>
        <authorList>
            <person name="Brown C.T."/>
            <person name="Hug L.A."/>
            <person name="Thomas B.C."/>
            <person name="Sharon I."/>
            <person name="Castelle C.J."/>
            <person name="Singh A."/>
            <person name="Wilkins M.J."/>
            <person name="Williams K.H."/>
            <person name="Banfield J.F."/>
        </authorList>
    </citation>
    <scope>NUCLEOTIDE SEQUENCE [LARGE SCALE GENOMIC DNA]</scope>
</reference>
<dbReference type="GO" id="GO:0003677">
    <property type="term" value="F:DNA binding"/>
    <property type="evidence" value="ECO:0007669"/>
    <property type="project" value="InterPro"/>
</dbReference>
<dbReference type="NCBIfam" id="TIGR02397">
    <property type="entry name" value="dnaX_nterm"/>
    <property type="match status" value="1"/>
</dbReference>
<dbReference type="InterPro" id="IPR012763">
    <property type="entry name" value="DNA_pol_III_sug/sutau_N"/>
</dbReference>
<dbReference type="PANTHER" id="PTHR11669">
    <property type="entry name" value="REPLICATION FACTOR C / DNA POLYMERASE III GAMMA-TAU SUBUNIT"/>
    <property type="match status" value="1"/>
</dbReference>
<dbReference type="EMBL" id="LBVV01000007">
    <property type="protein sequence ID" value="KKQ94868.1"/>
    <property type="molecule type" value="Genomic_DNA"/>
</dbReference>
<dbReference type="InterPro" id="IPR050238">
    <property type="entry name" value="DNA_Rep/Repair_Clamp_Loader"/>
</dbReference>
<keyword evidence="8 11" id="KW-0067">ATP-binding</keyword>
<keyword evidence="5" id="KW-0479">Metal-binding</keyword>
<dbReference type="Pfam" id="PF20964">
    <property type="entry name" value="DnaX_C"/>
    <property type="match status" value="1"/>
</dbReference>
<dbReference type="InterPro" id="IPR022754">
    <property type="entry name" value="DNA_pol_III_gamma-3"/>
</dbReference>
<dbReference type="InterPro" id="IPR045085">
    <property type="entry name" value="HLD_clamp_pol_III_gamma_tau"/>
</dbReference>
<keyword evidence="3 11" id="KW-0548">Nucleotidyltransferase</keyword>
<dbReference type="SMART" id="SM00382">
    <property type="entry name" value="AAA"/>
    <property type="match status" value="1"/>
</dbReference>
<protein>
    <recommendedName>
        <fullName evidence="11">DNA polymerase III subunit gamma/tau</fullName>
        <ecNumber evidence="11">2.7.7.7</ecNumber>
    </recommendedName>
</protein>
<evidence type="ECO:0000256" key="3">
    <source>
        <dbReference type="ARBA" id="ARBA00022695"/>
    </source>
</evidence>
<dbReference type="GO" id="GO:0006261">
    <property type="term" value="P:DNA-templated DNA replication"/>
    <property type="evidence" value="ECO:0007669"/>
    <property type="project" value="TreeGrafter"/>
</dbReference>
<evidence type="ECO:0000313" key="13">
    <source>
        <dbReference type="EMBL" id="KKQ94868.1"/>
    </source>
</evidence>
<dbReference type="SUPFAM" id="SSF52540">
    <property type="entry name" value="P-loop containing nucleoside triphosphate hydrolases"/>
    <property type="match status" value="1"/>
</dbReference>
<dbReference type="NCBIfam" id="NF004046">
    <property type="entry name" value="PRK05563.1"/>
    <property type="match status" value="1"/>
</dbReference>
<dbReference type="InterPro" id="IPR008921">
    <property type="entry name" value="DNA_pol3_clamp-load_cplx_C"/>
</dbReference>
<dbReference type="GO" id="GO:0003887">
    <property type="term" value="F:DNA-directed DNA polymerase activity"/>
    <property type="evidence" value="ECO:0007669"/>
    <property type="project" value="UniProtKB-KW"/>
</dbReference>
<evidence type="ECO:0000256" key="11">
    <source>
        <dbReference type="RuleBase" id="RU364063"/>
    </source>
</evidence>
<comment type="caution">
    <text evidence="13">The sequence shown here is derived from an EMBL/GenBank/DDBJ whole genome shotgun (WGS) entry which is preliminary data.</text>
</comment>
<accession>A0A0G0LSH3</accession>
<sequence>MRAALYRKYRPALFSDVSGQGHVTRTLMNAIEMGRVSHAYLFCGVRGVGKTSVARIFSKAVDCLNLKKGEPCDECEMCLDFKAGRALDLIEIDAASNRGIDEIRDLREKIKFAPNKAKYKVFIIDEVHMLTKEAFNALLKTLEEPPAHAIFILATTEAHKVPETIISRCQRFDFQKIGLKTIADHLESIASKENFEFDKKALEIIAAESGGSFRDAISLLDQVSSFNNGKISLEEARLIVGHIDLEIITGFVWFLVQGKTKDALDLIEKLVEDGRDVMQFIKNTTVFLRSAMLYKFTKKQSELFSKESLERIANALSEKEIIDMVQDIANVEKQARVTSIPQLPLEIAVIKFTLPEGREIQQKGSKKNETSAGKESVASAGDKWEEFLLEVKAENHSVHALLRAAQPELSSKELKLHFQYQFHKERVEDNKNKLILEKAASKVYGQPLKVKCVILAGGAKITKEKPEVNLENQLLEIFEGEIIS</sequence>
<dbReference type="Pfam" id="PF13177">
    <property type="entry name" value="DNA_pol3_delta2"/>
    <property type="match status" value="1"/>
</dbReference>
<dbReference type="PANTHER" id="PTHR11669:SF0">
    <property type="entry name" value="PROTEIN STICHEL-LIKE 2"/>
    <property type="match status" value="1"/>
</dbReference>
<dbReference type="CDD" id="cd00009">
    <property type="entry name" value="AAA"/>
    <property type="match status" value="1"/>
</dbReference>
<evidence type="ECO:0000256" key="7">
    <source>
        <dbReference type="ARBA" id="ARBA00022833"/>
    </source>
</evidence>
<dbReference type="CDD" id="cd18137">
    <property type="entry name" value="HLD_clamp_pol_III_gamma_tau"/>
    <property type="match status" value="1"/>
</dbReference>
<dbReference type="PATRIC" id="fig|1618345.3.peg.496"/>
<dbReference type="Gene3D" id="3.40.50.300">
    <property type="entry name" value="P-loop containing nucleotide triphosphate hydrolases"/>
    <property type="match status" value="1"/>
</dbReference>
<dbReference type="Pfam" id="PF12169">
    <property type="entry name" value="DNA_pol3_gamma3"/>
    <property type="match status" value="1"/>
</dbReference>
<dbReference type="GO" id="GO:0005524">
    <property type="term" value="F:ATP binding"/>
    <property type="evidence" value="ECO:0007669"/>
    <property type="project" value="UniProtKB-KW"/>
</dbReference>
<keyword evidence="9 11" id="KW-0239">DNA-directed DNA polymerase</keyword>
<comment type="function">
    <text evidence="11">DNA polymerase III is a complex, multichain enzyme responsible for most of the replicative synthesis in bacteria. This DNA polymerase also exhibits 3' to 5' exonuclease activity.</text>
</comment>
<organism evidence="13 14">
    <name type="scientific">candidate division CPR2 bacterium GW2011_GWC2_39_10</name>
    <dbReference type="NCBI Taxonomy" id="1618345"/>
    <lineage>
        <taxon>Bacteria</taxon>
        <taxon>Bacteria division CPR2</taxon>
    </lineage>
</organism>
<name>A0A0G0LSH3_UNCC2</name>
<comment type="catalytic activity">
    <reaction evidence="10 11">
        <text>DNA(n) + a 2'-deoxyribonucleoside 5'-triphosphate = DNA(n+1) + diphosphate</text>
        <dbReference type="Rhea" id="RHEA:22508"/>
        <dbReference type="Rhea" id="RHEA-COMP:17339"/>
        <dbReference type="Rhea" id="RHEA-COMP:17340"/>
        <dbReference type="ChEBI" id="CHEBI:33019"/>
        <dbReference type="ChEBI" id="CHEBI:61560"/>
        <dbReference type="ChEBI" id="CHEBI:173112"/>
        <dbReference type="EC" id="2.7.7.7"/>
    </reaction>
</comment>
<evidence type="ECO:0000256" key="6">
    <source>
        <dbReference type="ARBA" id="ARBA00022741"/>
    </source>
</evidence>
<dbReference type="STRING" id="1618345.UT18_C0007G0124"/>
<dbReference type="InterPro" id="IPR003593">
    <property type="entry name" value="AAA+_ATPase"/>
</dbReference>
<dbReference type="EC" id="2.7.7.7" evidence="11"/>
<keyword evidence="2 11" id="KW-0808">Transferase</keyword>
<dbReference type="AlphaFoldDB" id="A0A0G0LSH3"/>
<keyword evidence="6 11" id="KW-0547">Nucleotide-binding</keyword>
<evidence type="ECO:0000256" key="2">
    <source>
        <dbReference type="ARBA" id="ARBA00022679"/>
    </source>
</evidence>
<evidence type="ECO:0000256" key="4">
    <source>
        <dbReference type="ARBA" id="ARBA00022705"/>
    </source>
</evidence>
<dbReference type="FunFam" id="1.10.8.60:FF:000013">
    <property type="entry name" value="DNA polymerase III subunit gamma/tau"/>
    <property type="match status" value="1"/>
</dbReference>